<dbReference type="Pfam" id="PF00999">
    <property type="entry name" value="Na_H_Exchanger"/>
    <property type="match status" value="1"/>
</dbReference>
<evidence type="ECO:0000256" key="7">
    <source>
        <dbReference type="SAM" id="Phobius"/>
    </source>
</evidence>
<feature type="transmembrane region" description="Helical" evidence="7">
    <location>
        <begin position="39"/>
        <end position="63"/>
    </location>
</feature>
<feature type="transmembrane region" description="Helical" evidence="7">
    <location>
        <begin position="204"/>
        <end position="226"/>
    </location>
</feature>
<evidence type="ECO:0000256" key="3">
    <source>
        <dbReference type="ARBA" id="ARBA00022692"/>
    </source>
</evidence>
<dbReference type="AlphaFoldDB" id="A0A6P1M9P8"/>
<evidence type="ECO:0000313" key="10">
    <source>
        <dbReference type="Proteomes" id="UP000463883"/>
    </source>
</evidence>
<evidence type="ECO:0000256" key="1">
    <source>
        <dbReference type="ARBA" id="ARBA00004141"/>
    </source>
</evidence>
<dbReference type="InterPro" id="IPR050794">
    <property type="entry name" value="CPA2_transporter"/>
</dbReference>
<dbReference type="GO" id="GO:1902600">
    <property type="term" value="P:proton transmembrane transport"/>
    <property type="evidence" value="ECO:0007669"/>
    <property type="project" value="InterPro"/>
</dbReference>
<keyword evidence="6 7" id="KW-0472">Membrane</keyword>
<gene>
    <name evidence="9" type="ORF">Ami3637_02745</name>
</gene>
<feature type="transmembrane region" description="Helical" evidence="7">
    <location>
        <begin position="353"/>
        <end position="377"/>
    </location>
</feature>
<feature type="transmembrane region" description="Helical" evidence="7">
    <location>
        <begin position="320"/>
        <end position="341"/>
    </location>
</feature>
<dbReference type="GO" id="GO:0015297">
    <property type="term" value="F:antiporter activity"/>
    <property type="evidence" value="ECO:0007669"/>
    <property type="project" value="InterPro"/>
</dbReference>
<dbReference type="Proteomes" id="UP000463883">
    <property type="component" value="Chromosome"/>
</dbReference>
<dbReference type="Gene3D" id="1.20.1530.20">
    <property type="match status" value="1"/>
</dbReference>
<dbReference type="EMBL" id="CP047591">
    <property type="protein sequence ID" value="QHI71439.1"/>
    <property type="molecule type" value="Genomic_DNA"/>
</dbReference>
<keyword evidence="5" id="KW-0406">Ion transport</keyword>
<evidence type="ECO:0000256" key="4">
    <source>
        <dbReference type="ARBA" id="ARBA00022989"/>
    </source>
</evidence>
<dbReference type="PANTHER" id="PTHR32468">
    <property type="entry name" value="CATION/H + ANTIPORTER"/>
    <property type="match status" value="1"/>
</dbReference>
<dbReference type="PANTHER" id="PTHR32468:SF0">
    <property type="entry name" value="K(+)_H(+) ANTIPORTER 1"/>
    <property type="match status" value="1"/>
</dbReference>
<dbReference type="InterPro" id="IPR006153">
    <property type="entry name" value="Cation/H_exchanger_TM"/>
</dbReference>
<evidence type="ECO:0000256" key="6">
    <source>
        <dbReference type="ARBA" id="ARBA00023136"/>
    </source>
</evidence>
<keyword evidence="10" id="KW-1185">Reference proteome</keyword>
<feature type="transmembrane region" description="Helical" evidence="7">
    <location>
        <begin position="102"/>
        <end position="126"/>
    </location>
</feature>
<dbReference type="KEGG" id="amic:Ami3637_02745"/>
<keyword evidence="4 7" id="KW-1133">Transmembrane helix</keyword>
<dbReference type="GO" id="GO:0016020">
    <property type="term" value="C:membrane"/>
    <property type="evidence" value="ECO:0007669"/>
    <property type="project" value="UniProtKB-SubCell"/>
</dbReference>
<dbReference type="RefSeq" id="WP_162361214.1">
    <property type="nucleotide sequence ID" value="NZ_CP047591.1"/>
</dbReference>
<evidence type="ECO:0000313" key="9">
    <source>
        <dbReference type="EMBL" id="QHI71439.1"/>
    </source>
</evidence>
<feature type="domain" description="Cation/H+ exchanger transmembrane" evidence="8">
    <location>
        <begin position="18"/>
        <end position="406"/>
    </location>
</feature>
<evidence type="ECO:0000256" key="2">
    <source>
        <dbReference type="ARBA" id="ARBA00022448"/>
    </source>
</evidence>
<evidence type="ECO:0000256" key="5">
    <source>
        <dbReference type="ARBA" id="ARBA00023065"/>
    </source>
</evidence>
<feature type="transmembrane region" description="Helical" evidence="7">
    <location>
        <begin position="383"/>
        <end position="402"/>
    </location>
</feature>
<feature type="transmembrane region" description="Helical" evidence="7">
    <location>
        <begin position="172"/>
        <end position="192"/>
    </location>
</feature>
<protein>
    <recommendedName>
        <fullName evidence="8">Cation/H+ exchanger transmembrane domain-containing protein</fullName>
    </recommendedName>
</protein>
<reference evidence="9 10" key="1">
    <citation type="submission" date="2020-01" db="EMBL/GenBank/DDBJ databases">
        <title>Genomic analysis of Aminipila sp. CBA3637.</title>
        <authorList>
            <person name="Kim Y.B."/>
            <person name="Roh S.W."/>
        </authorList>
    </citation>
    <scope>NUCLEOTIDE SEQUENCE [LARGE SCALE GENOMIC DNA]</scope>
    <source>
        <strain evidence="9 10">CBA3637</strain>
    </source>
</reference>
<proteinExistence type="predicted"/>
<evidence type="ECO:0000259" key="8">
    <source>
        <dbReference type="Pfam" id="PF00999"/>
    </source>
</evidence>
<accession>A0A6P1M9P8</accession>
<name>A0A6P1M9P8_9FIRM</name>
<organism evidence="9 10">
    <name type="scientific">Aminipila terrae</name>
    <dbReference type="NCBI Taxonomy" id="2697030"/>
    <lineage>
        <taxon>Bacteria</taxon>
        <taxon>Bacillati</taxon>
        <taxon>Bacillota</taxon>
        <taxon>Clostridia</taxon>
        <taxon>Peptostreptococcales</taxon>
        <taxon>Anaerovoracaceae</taxon>
        <taxon>Aminipila</taxon>
    </lineage>
</organism>
<feature type="transmembrane region" description="Helical" evidence="7">
    <location>
        <begin position="138"/>
        <end position="160"/>
    </location>
</feature>
<feature type="transmembrane region" description="Helical" evidence="7">
    <location>
        <begin position="246"/>
        <end position="274"/>
    </location>
</feature>
<keyword evidence="3 7" id="KW-0812">Transmembrane</keyword>
<sequence>MNESNIIRLCLQICIMILTALTCTKITDKLGFPTVVGELLGGIILGPTILGSIFPFCYSYLFLSSSKCSIGLETIIKLGQIFFLFTVGLEMNLVLLKKQIRNVVTISLFSILIPFFMGIGVVRIFPDIWGLQLINRDKLTLFIGIAVSISALPVIARILMHLELLNTKLGNLILSAATINDFLGWVLFSLILRDMNSDLCVSKSMSCTIGLILCFILLIGVVYYISKPERLSGFIKVFPTKSHCTAALVMLILFASAISQFLGINAMFGAFLIGSVFTLRLDPKSVEGFDSIRKFTNSFFVPIYFVSVGLKINFISNLNWFLIIIVLSVACIGKVSGAFIGARICRISFINSLIVAFAMNVRGAMEIILASVAFEYHFINEEIFVALITMAVITTLISGPVMQKLLHKSTEKKDVIFHRKIG</sequence>
<dbReference type="InterPro" id="IPR038770">
    <property type="entry name" value="Na+/solute_symporter_sf"/>
</dbReference>
<comment type="subcellular location">
    <subcellularLocation>
        <location evidence="1">Membrane</location>
        <topology evidence="1">Multi-pass membrane protein</topology>
    </subcellularLocation>
</comment>
<feature type="transmembrane region" description="Helical" evidence="7">
    <location>
        <begin position="75"/>
        <end position="96"/>
    </location>
</feature>
<keyword evidence="2" id="KW-0813">Transport</keyword>